<name>A0A5J4NDX9_9TREM</name>
<dbReference type="EMBL" id="QNGE01003732">
    <property type="protein sequence ID" value="KAA3673670.1"/>
    <property type="molecule type" value="Genomic_DNA"/>
</dbReference>
<dbReference type="Proteomes" id="UP000324629">
    <property type="component" value="Unassembled WGS sequence"/>
</dbReference>
<keyword evidence="1" id="KW-0472">Membrane</keyword>
<keyword evidence="1" id="KW-0812">Transmembrane</keyword>
<evidence type="ECO:0000313" key="3">
    <source>
        <dbReference type="Proteomes" id="UP000324629"/>
    </source>
</evidence>
<feature type="non-terminal residue" evidence="2">
    <location>
        <position position="1"/>
    </location>
</feature>
<evidence type="ECO:0000313" key="2">
    <source>
        <dbReference type="EMBL" id="KAA3673670.1"/>
    </source>
</evidence>
<gene>
    <name evidence="2" type="ORF">DEA37_0002947</name>
</gene>
<protein>
    <submittedName>
        <fullName evidence="2">Uncharacterized protein</fullName>
    </submittedName>
</protein>
<organism evidence="2 3">
    <name type="scientific">Paragonimus westermani</name>
    <dbReference type="NCBI Taxonomy" id="34504"/>
    <lineage>
        <taxon>Eukaryota</taxon>
        <taxon>Metazoa</taxon>
        <taxon>Spiralia</taxon>
        <taxon>Lophotrochozoa</taxon>
        <taxon>Platyhelminthes</taxon>
        <taxon>Trematoda</taxon>
        <taxon>Digenea</taxon>
        <taxon>Plagiorchiida</taxon>
        <taxon>Troglotremata</taxon>
        <taxon>Troglotrematidae</taxon>
        <taxon>Paragonimus</taxon>
    </lineage>
</organism>
<keyword evidence="1" id="KW-1133">Transmembrane helix</keyword>
<sequence>RVGSSQHIYCLPQGAASSDREEVERICRARRIPCNSIRLIDVGGHTDLLSTDHSSVPVRIRPPSGKSSYTRYGSTMVSCSYVVKSGGKVERNLTVRILPEHPNGTLNGNDTGHQTVLVGQDRPFMCDLVPLDAADRLDGKWTANVYGPVADLVVVDVSNGRARVMPRDPPGFYQSVGQLQVHCVFTTPNGTILYDFNRTVTIRGDISMIISRLDFRDSAFSPVWWIPLMIVWFLLLLGTAVTIGQLCSSRRDWVYSRWDVQNMLQMVDNTPLVYWTPSKPIPKMPSIPPDLLDTISLDRAMFSPETFQQLQSTVRLYHHYARLVSLWHELWLANDRQGLVSSSELLIDYIQTHMGRDAGK</sequence>
<evidence type="ECO:0000256" key="1">
    <source>
        <dbReference type="SAM" id="Phobius"/>
    </source>
</evidence>
<keyword evidence="3" id="KW-1185">Reference proteome</keyword>
<accession>A0A5J4NDX9</accession>
<feature type="transmembrane region" description="Helical" evidence="1">
    <location>
        <begin position="224"/>
        <end position="247"/>
    </location>
</feature>
<comment type="caution">
    <text evidence="2">The sequence shown here is derived from an EMBL/GenBank/DDBJ whole genome shotgun (WGS) entry which is preliminary data.</text>
</comment>
<proteinExistence type="predicted"/>
<dbReference type="AlphaFoldDB" id="A0A5J4NDX9"/>
<reference evidence="2 3" key="1">
    <citation type="journal article" date="2019" name="Gigascience">
        <title>Whole-genome sequence of the oriental lung fluke Paragonimus westermani.</title>
        <authorList>
            <person name="Oey H."/>
            <person name="Zakrzewski M."/>
            <person name="Narain K."/>
            <person name="Devi K.R."/>
            <person name="Agatsuma T."/>
            <person name="Nawaratna S."/>
            <person name="Gobert G.N."/>
            <person name="Jones M.K."/>
            <person name="Ragan M.A."/>
            <person name="McManus D.P."/>
            <person name="Krause L."/>
        </authorList>
    </citation>
    <scope>NUCLEOTIDE SEQUENCE [LARGE SCALE GENOMIC DNA]</scope>
    <source>
        <strain evidence="2 3">IND2009</strain>
    </source>
</reference>